<dbReference type="Gene3D" id="3.40.50.150">
    <property type="entry name" value="Vaccinia Virus protein VP39"/>
    <property type="match status" value="1"/>
</dbReference>
<dbReference type="AlphaFoldDB" id="A0A9K3GGN8"/>
<dbReference type="InterPro" id="IPR039772">
    <property type="entry name" value="Bin3-like"/>
</dbReference>
<name>A0A9K3GGN8_9EUKA</name>
<gene>
    <name evidence="9" type="ORF">KIPB_002794</name>
</gene>
<dbReference type="PROSITE" id="PS51515">
    <property type="entry name" value="BIN3_SAM"/>
    <property type="match status" value="1"/>
</dbReference>
<evidence type="ECO:0000313" key="9">
    <source>
        <dbReference type="EMBL" id="GIQ81780.1"/>
    </source>
</evidence>
<keyword evidence="2 6" id="KW-0489">Methyltransferase</keyword>
<dbReference type="GO" id="GO:0032259">
    <property type="term" value="P:methylation"/>
    <property type="evidence" value="ECO:0007669"/>
    <property type="project" value="UniProtKB-KW"/>
</dbReference>
<evidence type="ECO:0000256" key="5">
    <source>
        <dbReference type="PROSITE-ProRule" id="PRU00848"/>
    </source>
</evidence>
<dbReference type="OrthoDB" id="540004at2759"/>
<dbReference type="EC" id="2.1.1.-" evidence="6"/>
<evidence type="ECO:0000259" key="8">
    <source>
        <dbReference type="PROSITE" id="PS51515"/>
    </source>
</evidence>
<evidence type="ECO:0000256" key="7">
    <source>
        <dbReference type="SAM" id="MobiDB-lite"/>
    </source>
</evidence>
<evidence type="ECO:0000256" key="2">
    <source>
        <dbReference type="ARBA" id="ARBA00022603"/>
    </source>
</evidence>
<keyword evidence="10" id="KW-1185">Reference proteome</keyword>
<protein>
    <recommendedName>
        <fullName evidence="6">RNA methyltransferase</fullName>
        <ecNumber evidence="6">2.1.1.-</ecNumber>
    </recommendedName>
</protein>
<proteinExistence type="inferred from homology"/>
<dbReference type="InterPro" id="IPR029063">
    <property type="entry name" value="SAM-dependent_MTases_sf"/>
</dbReference>
<evidence type="ECO:0000313" key="10">
    <source>
        <dbReference type="Proteomes" id="UP000265618"/>
    </source>
</evidence>
<comment type="caution">
    <text evidence="9">The sequence shown here is derived from an EMBL/GenBank/DDBJ whole genome shotgun (WGS) entry which is preliminary data.</text>
</comment>
<dbReference type="Proteomes" id="UP000265618">
    <property type="component" value="Unassembled WGS sequence"/>
</dbReference>
<keyword evidence="4 5" id="KW-0949">S-adenosyl-L-methionine</keyword>
<dbReference type="GO" id="GO:0017069">
    <property type="term" value="F:snRNA binding"/>
    <property type="evidence" value="ECO:0007669"/>
    <property type="project" value="TreeGrafter"/>
</dbReference>
<feature type="region of interest" description="Disordered" evidence="7">
    <location>
        <begin position="1"/>
        <end position="57"/>
    </location>
</feature>
<comment type="similarity">
    <text evidence="1 6">Belongs to the methyltransferase superfamily.</text>
</comment>
<accession>A0A9K3GGN8</accession>
<dbReference type="InterPro" id="IPR010675">
    <property type="entry name" value="Bin3_C"/>
</dbReference>
<feature type="region of interest" description="Disordered" evidence="7">
    <location>
        <begin position="236"/>
        <end position="255"/>
    </location>
</feature>
<reference evidence="9 10" key="1">
    <citation type="journal article" date="2018" name="PLoS ONE">
        <title>The draft genome of Kipferlia bialata reveals reductive genome evolution in fornicate parasites.</title>
        <authorList>
            <person name="Tanifuji G."/>
            <person name="Takabayashi S."/>
            <person name="Kume K."/>
            <person name="Takagi M."/>
            <person name="Nakayama T."/>
            <person name="Kamikawa R."/>
            <person name="Inagaki Y."/>
            <person name="Hashimoto T."/>
        </authorList>
    </citation>
    <scope>NUCLEOTIDE SEQUENCE [LARGE SCALE GENOMIC DNA]</scope>
    <source>
        <strain evidence="9">NY0173</strain>
    </source>
</reference>
<evidence type="ECO:0000256" key="4">
    <source>
        <dbReference type="ARBA" id="ARBA00022691"/>
    </source>
</evidence>
<dbReference type="GO" id="GO:0008171">
    <property type="term" value="F:O-methyltransferase activity"/>
    <property type="evidence" value="ECO:0007669"/>
    <property type="project" value="UniProtKB-UniRule"/>
</dbReference>
<evidence type="ECO:0000256" key="1">
    <source>
        <dbReference type="ARBA" id="ARBA00008361"/>
    </source>
</evidence>
<dbReference type="Pfam" id="PF06859">
    <property type="entry name" value="Bin3"/>
    <property type="match status" value="1"/>
</dbReference>
<dbReference type="EMBL" id="BDIP01000491">
    <property type="protein sequence ID" value="GIQ81780.1"/>
    <property type="molecule type" value="Genomic_DNA"/>
</dbReference>
<sequence>MDGKVARSRDGPGRNDIAGAVVVGPEGKRQPGVKGSTNSTTKGKKTDSKWKGSHARGAPKYSYGNFPDYYDWRAQAAPGPDPRLTCIPHSLPFPFTHPSHTEGGMEEASEHMHPLFRGADVVDIGCHDGRTSLSCLDLGARTVTGIDIDPALVQRSVQRKKEWMTEHPGDTVPDKQGERPLRTIVMPESVFLSQMPISCLRHGRLHLSLLPEPVRATAAQSPLVTSDPMPVHHPETRVLGGGGANEQDTARKGWSSLPTSERLHFRVNDALHSDLPCGVFDVCLCLGITKWIHLRHGDIGLLQFFGRMCDLLRPGGCMILEVQEERKRRSDTPWEKRLYDMALKPAMFRSILTGELKVKDKTHAIDSDQSSVCIDCDGHPILLIPRLECVGSFKPKGEKSFKRPVLILVKPLE</sequence>
<evidence type="ECO:0000256" key="6">
    <source>
        <dbReference type="RuleBase" id="RU367087"/>
    </source>
</evidence>
<dbReference type="PANTHER" id="PTHR12315">
    <property type="entry name" value="BICOID-INTERACTING PROTEIN RELATED"/>
    <property type="match status" value="1"/>
</dbReference>
<dbReference type="GO" id="GO:0008173">
    <property type="term" value="F:RNA methyltransferase activity"/>
    <property type="evidence" value="ECO:0007669"/>
    <property type="project" value="UniProtKB-UniRule"/>
</dbReference>
<organism evidence="9 10">
    <name type="scientific">Kipferlia bialata</name>
    <dbReference type="NCBI Taxonomy" id="797122"/>
    <lineage>
        <taxon>Eukaryota</taxon>
        <taxon>Metamonada</taxon>
        <taxon>Carpediemonas-like organisms</taxon>
        <taxon>Kipferlia</taxon>
    </lineage>
</organism>
<keyword evidence="3 6" id="KW-0808">Transferase</keyword>
<feature type="compositionally biased region" description="Basic and acidic residues" evidence="7">
    <location>
        <begin position="1"/>
        <end position="13"/>
    </location>
</feature>
<feature type="domain" description="Bin3-type SAM" evidence="8">
    <location>
        <begin position="81"/>
        <end position="413"/>
    </location>
</feature>
<dbReference type="InterPro" id="IPR024160">
    <property type="entry name" value="BIN3_SAM-bd_dom"/>
</dbReference>
<dbReference type="SUPFAM" id="SSF53335">
    <property type="entry name" value="S-adenosyl-L-methionine-dependent methyltransferases"/>
    <property type="match status" value="1"/>
</dbReference>
<evidence type="ECO:0000256" key="3">
    <source>
        <dbReference type="ARBA" id="ARBA00022679"/>
    </source>
</evidence>
<feature type="compositionally biased region" description="Low complexity" evidence="7">
    <location>
        <begin position="32"/>
        <end position="41"/>
    </location>
</feature>
<dbReference type="CDD" id="cd02440">
    <property type="entry name" value="AdoMet_MTases"/>
    <property type="match status" value="1"/>
</dbReference>
<dbReference type="PANTHER" id="PTHR12315:SF0">
    <property type="entry name" value="7SK SNRNA METHYLPHOSPHATE CAPPING ENZYME"/>
    <property type="match status" value="1"/>
</dbReference>
<dbReference type="GO" id="GO:0040031">
    <property type="term" value="P:snRNA modification"/>
    <property type="evidence" value="ECO:0007669"/>
    <property type="project" value="TreeGrafter"/>
</dbReference>